<organism evidence="4 5">
    <name type="scientific">Colletotrichum tanaceti</name>
    <dbReference type="NCBI Taxonomy" id="1306861"/>
    <lineage>
        <taxon>Eukaryota</taxon>
        <taxon>Fungi</taxon>
        <taxon>Dikarya</taxon>
        <taxon>Ascomycota</taxon>
        <taxon>Pezizomycotina</taxon>
        <taxon>Sordariomycetes</taxon>
        <taxon>Hypocreomycetidae</taxon>
        <taxon>Glomerellales</taxon>
        <taxon>Glomerellaceae</taxon>
        <taxon>Colletotrichum</taxon>
        <taxon>Colletotrichum destructivum species complex</taxon>
    </lineage>
</organism>
<dbReference type="EMBL" id="PJEX01000026">
    <property type="protein sequence ID" value="TKW58359.1"/>
    <property type="molecule type" value="Genomic_DNA"/>
</dbReference>
<gene>
    <name evidence="4" type="ORF">CTA1_5179</name>
</gene>
<protein>
    <recommendedName>
        <fullName evidence="3">DUF1996 domain-containing protein</fullName>
    </recommendedName>
</protein>
<dbReference type="PANTHER" id="PTHR43662:SF7">
    <property type="entry name" value="DUF1996 DOMAIN-CONTAINING PROTEIN"/>
    <property type="match status" value="1"/>
</dbReference>
<dbReference type="Proteomes" id="UP000310108">
    <property type="component" value="Unassembled WGS sequence"/>
</dbReference>
<dbReference type="AlphaFoldDB" id="A0A4U6XRL6"/>
<feature type="region of interest" description="Disordered" evidence="1">
    <location>
        <begin position="351"/>
        <end position="382"/>
    </location>
</feature>
<evidence type="ECO:0000313" key="4">
    <source>
        <dbReference type="EMBL" id="TKW58359.1"/>
    </source>
</evidence>
<evidence type="ECO:0000313" key="5">
    <source>
        <dbReference type="Proteomes" id="UP000310108"/>
    </source>
</evidence>
<comment type="caution">
    <text evidence="4">The sequence shown here is derived from an EMBL/GenBank/DDBJ whole genome shotgun (WGS) entry which is preliminary data.</text>
</comment>
<sequence>MKYSTSTLLATVGFFAAGADAFWRMECPGRVGLARVDPLMSFGGVAPHAHAFHGSSAISPISTFGDLVASDCTSCRVKQDKSAYWHPALYFQDSATGQFELVNQVGGLLAYYLLNGKDIKAFPPGFRMIAGNTNRRNYTAGDPSKPDPEKSLWSALGQTEQSILQQRAVGFNCLNYARAPEGTLYRHFLPDKAFLDANCANGVRFEMMFPSCWNGKDVDTDDHKSHMAYPDLVIDGTCPEGFKTSVPNLLYEVIWNTNAFKDRNGRFVIANGDTQGYGYHGDFISGWDEDFLQSAVNTCTNLSGRIEDCPIFDLQDQAATRQCEMKIPAPIVDDNITGPASILPGNARITYGDGSSEGDDAPVSSSTTASPTVPTLTYKPGKTATANPLPGEVFLETGKIPYGSASVEAVSPVPEPKSAAEPTPTPIIEPIITSAPVSSSQQSQSCVSTDYITNRNTVSVICWVEEIVYVTAYEDVTTTVSVTPTEPPLLRAKRHLHQHRNNHF</sequence>
<keyword evidence="2" id="KW-0732">Signal</keyword>
<feature type="domain" description="DUF1996" evidence="3">
    <location>
        <begin position="37"/>
        <end position="287"/>
    </location>
</feature>
<dbReference type="STRING" id="1306861.A0A4U6XRL6"/>
<dbReference type="OrthoDB" id="74764at2759"/>
<dbReference type="InterPro" id="IPR018535">
    <property type="entry name" value="DUF1996"/>
</dbReference>
<proteinExistence type="predicted"/>
<feature type="signal peptide" evidence="2">
    <location>
        <begin position="1"/>
        <end position="21"/>
    </location>
</feature>
<feature type="compositionally biased region" description="Low complexity" evidence="1">
    <location>
        <begin position="361"/>
        <end position="375"/>
    </location>
</feature>
<reference evidence="4 5" key="1">
    <citation type="journal article" date="2019" name="PLoS ONE">
        <title>Comparative genome analysis indicates high evolutionary potential of pathogenicity genes in Colletotrichum tanaceti.</title>
        <authorList>
            <person name="Lelwala R.V."/>
            <person name="Korhonen P.K."/>
            <person name="Young N.D."/>
            <person name="Scott J.B."/>
            <person name="Ades P.A."/>
            <person name="Gasser R.B."/>
            <person name="Taylor P.W.J."/>
        </authorList>
    </citation>
    <scope>NUCLEOTIDE SEQUENCE [LARGE SCALE GENOMIC DNA]</scope>
    <source>
        <strain evidence="4">BRIP57314</strain>
    </source>
</reference>
<feature type="chain" id="PRO_5020441679" description="DUF1996 domain-containing protein" evidence="2">
    <location>
        <begin position="22"/>
        <end position="504"/>
    </location>
</feature>
<keyword evidence="5" id="KW-1185">Reference proteome</keyword>
<evidence type="ECO:0000256" key="1">
    <source>
        <dbReference type="SAM" id="MobiDB-lite"/>
    </source>
</evidence>
<evidence type="ECO:0000256" key="2">
    <source>
        <dbReference type="SAM" id="SignalP"/>
    </source>
</evidence>
<evidence type="ECO:0000259" key="3">
    <source>
        <dbReference type="Pfam" id="PF09362"/>
    </source>
</evidence>
<name>A0A4U6XRL6_9PEZI</name>
<dbReference type="Pfam" id="PF09362">
    <property type="entry name" value="DUF1996"/>
    <property type="match status" value="1"/>
</dbReference>
<accession>A0A4U6XRL6</accession>
<dbReference type="PANTHER" id="PTHR43662">
    <property type="match status" value="1"/>
</dbReference>